<evidence type="ECO:0000256" key="1">
    <source>
        <dbReference type="SAM" id="Coils"/>
    </source>
</evidence>
<reference evidence="3" key="1">
    <citation type="journal article" date="2015" name="PLoS Genet.">
        <title>Genome Sequence and Transcriptome Analyses of Chrysochromulina tobin: Metabolic Tools for Enhanced Algal Fitness in the Prominent Order Prymnesiales (Haptophyceae).</title>
        <authorList>
            <person name="Hovde B.T."/>
            <person name="Deodato C.R."/>
            <person name="Hunsperger H.M."/>
            <person name="Ryken S.A."/>
            <person name="Yost W."/>
            <person name="Jha R.K."/>
            <person name="Patterson J."/>
            <person name="Monnat R.J. Jr."/>
            <person name="Barlow S.B."/>
            <person name="Starkenburg S.R."/>
            <person name="Cattolico R.A."/>
        </authorList>
    </citation>
    <scope>NUCLEOTIDE SEQUENCE</scope>
    <source>
        <strain evidence="3">CCMP291</strain>
    </source>
</reference>
<organism evidence="2 3">
    <name type="scientific">Chrysochromulina tobinii</name>
    <dbReference type="NCBI Taxonomy" id="1460289"/>
    <lineage>
        <taxon>Eukaryota</taxon>
        <taxon>Haptista</taxon>
        <taxon>Haptophyta</taxon>
        <taxon>Prymnesiophyceae</taxon>
        <taxon>Prymnesiales</taxon>
        <taxon>Chrysochromulinaceae</taxon>
        <taxon>Chrysochromulina</taxon>
    </lineage>
</organism>
<dbReference type="AlphaFoldDB" id="A0A0M0JQL7"/>
<dbReference type="EMBL" id="JWZX01002546">
    <property type="protein sequence ID" value="KOO28587.1"/>
    <property type="molecule type" value="Genomic_DNA"/>
</dbReference>
<evidence type="ECO:0000313" key="3">
    <source>
        <dbReference type="Proteomes" id="UP000037460"/>
    </source>
</evidence>
<accession>A0A0M0JQL7</accession>
<protein>
    <submittedName>
        <fullName evidence="2">Uncharacterized protein</fullName>
    </submittedName>
</protein>
<evidence type="ECO:0000313" key="2">
    <source>
        <dbReference type="EMBL" id="KOO28587.1"/>
    </source>
</evidence>
<dbReference type="Proteomes" id="UP000037460">
    <property type="component" value="Unassembled WGS sequence"/>
</dbReference>
<keyword evidence="3" id="KW-1185">Reference proteome</keyword>
<comment type="caution">
    <text evidence="2">The sequence shown here is derived from an EMBL/GenBank/DDBJ whole genome shotgun (WGS) entry which is preliminary data.</text>
</comment>
<feature type="coiled-coil region" evidence="1">
    <location>
        <begin position="252"/>
        <end position="299"/>
    </location>
</feature>
<proteinExistence type="predicted"/>
<gene>
    <name evidence="2" type="ORF">Ctob_012928</name>
</gene>
<keyword evidence="1" id="KW-0175">Coiled coil</keyword>
<sequence length="512" mass="52345">MDVVAEQLSAASSALSEALSFAVPSVQSLSSAIDAAEGALSACDAAADALMRSEKPHGALVDAVATIALAVEASASVADALSLNESALAALHDDLRAMLYRVLLAAIRGLWAPTRDGRIQAPSTTSPRADVPSRAVETALRIALRVIDAEHDEGSRDSHEPTASLDVRDAAAAMSLRVLAAAARERSDPAALLLDAWKAVLAHELRMAQLAISALQGTDPMPSSQYASAISRHEAAIRHHERLLRAASAGEVNELQVVAEELASSIAILERREAVAGLRLNEEAELAKAKRGLVEVREEAARVMHEEVQDSVRMSTWAMSSLTKLTELAATTTSVREAIVLAGGLEATCELLEYAAVLDAVAGAMGFDGAPHGALPKKGYTSAPVTSAAAGANSQQAPRGGGFGGKGMPLTKGGAGALEAMTIDATPTAFSAASTTSAFSAMAAVTIAELPPSAAMAAATAAARRGQLAPLPPALLAHASSLLVALTFADGAEAAGAPCRAPTVGCRYGGWR</sequence>
<name>A0A0M0JQL7_9EUKA</name>